<keyword evidence="7" id="KW-1185">Reference proteome</keyword>
<protein>
    <submittedName>
        <fullName evidence="6">Phage/plasmid primase, P4 family</fullName>
    </submittedName>
</protein>
<dbReference type="InterPro" id="IPR006500">
    <property type="entry name" value="Helicase_put_C_phage/plasmid"/>
</dbReference>
<gene>
    <name evidence="6" type="ORF">RM423_21625</name>
</gene>
<dbReference type="PROSITE" id="PS51206">
    <property type="entry name" value="SF3_HELICASE_1"/>
    <property type="match status" value="1"/>
</dbReference>
<name>A0ABU2JI98_9ACTN</name>
<evidence type="ECO:0000256" key="3">
    <source>
        <dbReference type="ARBA" id="ARBA00022840"/>
    </source>
</evidence>
<dbReference type="SMART" id="SM00885">
    <property type="entry name" value="D5_N"/>
    <property type="match status" value="1"/>
</dbReference>
<evidence type="ECO:0000313" key="6">
    <source>
        <dbReference type="EMBL" id="MDT0263978.1"/>
    </source>
</evidence>
<evidence type="ECO:0000256" key="2">
    <source>
        <dbReference type="ARBA" id="ARBA00022801"/>
    </source>
</evidence>
<dbReference type="RefSeq" id="WP_311425121.1">
    <property type="nucleotide sequence ID" value="NZ_JAVREH010000062.1"/>
</dbReference>
<dbReference type="InterPro" id="IPR014818">
    <property type="entry name" value="Phage/plasmid_primase_P4_C"/>
</dbReference>
<evidence type="ECO:0000259" key="5">
    <source>
        <dbReference type="PROSITE" id="PS51206"/>
    </source>
</evidence>
<feature type="region of interest" description="Disordered" evidence="4">
    <location>
        <begin position="1"/>
        <end position="25"/>
    </location>
</feature>
<dbReference type="NCBIfam" id="TIGR01613">
    <property type="entry name" value="primase_Cterm"/>
    <property type="match status" value="1"/>
</dbReference>
<feature type="compositionally biased region" description="Acidic residues" evidence="4">
    <location>
        <begin position="469"/>
        <end position="478"/>
    </location>
</feature>
<dbReference type="Pfam" id="PF08706">
    <property type="entry name" value="D5_N"/>
    <property type="match status" value="1"/>
</dbReference>
<accession>A0ABU2JI98</accession>
<dbReference type="SUPFAM" id="SSF52540">
    <property type="entry name" value="P-loop containing nucleoside triphosphate hydrolases"/>
    <property type="match status" value="1"/>
</dbReference>
<dbReference type="InterPro" id="IPR014015">
    <property type="entry name" value="Helicase_SF3_DNA-vir"/>
</dbReference>
<keyword evidence="1" id="KW-0547">Nucleotide-binding</keyword>
<dbReference type="Gene3D" id="3.40.50.300">
    <property type="entry name" value="P-loop containing nucleotide triphosphate hydrolases"/>
    <property type="match status" value="1"/>
</dbReference>
<dbReference type="InterPro" id="IPR045455">
    <property type="entry name" value="NrS-1_pol-like_helicase"/>
</dbReference>
<feature type="domain" description="SF3 helicase" evidence="5">
    <location>
        <begin position="188"/>
        <end position="349"/>
    </location>
</feature>
<evidence type="ECO:0000256" key="4">
    <source>
        <dbReference type="SAM" id="MobiDB-lite"/>
    </source>
</evidence>
<keyword evidence="2" id="KW-0378">Hydrolase</keyword>
<proteinExistence type="predicted"/>
<reference evidence="7" key="1">
    <citation type="submission" date="2023-07" db="EMBL/GenBank/DDBJ databases">
        <title>30 novel species of actinomycetes from the DSMZ collection.</title>
        <authorList>
            <person name="Nouioui I."/>
        </authorList>
    </citation>
    <scope>NUCLEOTIDE SEQUENCE [LARGE SCALE GENOMIC DNA]</scope>
    <source>
        <strain evidence="7">DSM 44399</strain>
    </source>
</reference>
<dbReference type="PANTHER" id="PTHR35372:SF2">
    <property type="entry name" value="SF3 HELICASE DOMAIN-CONTAINING PROTEIN"/>
    <property type="match status" value="1"/>
</dbReference>
<keyword evidence="3" id="KW-0067">ATP-binding</keyword>
<dbReference type="Proteomes" id="UP001183176">
    <property type="component" value="Unassembled WGS sequence"/>
</dbReference>
<evidence type="ECO:0000256" key="1">
    <source>
        <dbReference type="ARBA" id="ARBA00022741"/>
    </source>
</evidence>
<comment type="caution">
    <text evidence="6">The sequence shown here is derived from an EMBL/GenBank/DDBJ whole genome shotgun (WGS) entry which is preliminary data.</text>
</comment>
<dbReference type="EMBL" id="JAVREH010000062">
    <property type="protein sequence ID" value="MDT0263978.1"/>
    <property type="molecule type" value="Genomic_DNA"/>
</dbReference>
<sequence length="478" mass="51776">MIAYGRDYADPLAEEDGGSSANPGERHRGQLRLAYALTGLFAERLMFVHGVGWLAWDGARWAEDTRGEAKRAVAETLRAALDRAVKMPARDDRDALIADVRKCETANGVAGVLELAAALEPFAFTVTDLDSDPLLLNCRNGILDLRTFELSPHDPLARCTKVTRAAYRPEATSTLWLPFLDRVLPDPAVRDYLQRFAGLSLLGKVIEHIFTIATGTGANGKGTAYNALLYALGDYGHAAESDLFMQAKANPNSASPALMGLRGKRLIVVSETERDQKLAVALMKNLTGGDPVTARPLYGKPVTFAPSHTSLMVTNYLPKVAGDDPAVWRRVRVIPFDVVIPPAERNGLLGEQLELDADAVLGWALAGLRQYQANGLAEPDGVLAATDEYQHSSDAVARFLAESCYLSPHASAVTGELFERWCRWAIEDGAESMSAKKFGMALDAHGYATKGGTGRDARQRKGIGLLAEDRDDSDEAPR</sequence>
<feature type="region of interest" description="Disordered" evidence="4">
    <location>
        <begin position="448"/>
        <end position="478"/>
    </location>
</feature>
<dbReference type="Pfam" id="PF19263">
    <property type="entry name" value="DUF5906"/>
    <property type="match status" value="1"/>
</dbReference>
<dbReference type="InterPro" id="IPR051620">
    <property type="entry name" value="ORF904-like_C"/>
</dbReference>
<organism evidence="6 7">
    <name type="scientific">Jatrophihabitans lederbergiae</name>
    <dbReference type="NCBI Taxonomy" id="3075547"/>
    <lineage>
        <taxon>Bacteria</taxon>
        <taxon>Bacillati</taxon>
        <taxon>Actinomycetota</taxon>
        <taxon>Actinomycetes</taxon>
        <taxon>Jatrophihabitantales</taxon>
        <taxon>Jatrophihabitantaceae</taxon>
        <taxon>Jatrophihabitans</taxon>
    </lineage>
</organism>
<dbReference type="InterPro" id="IPR027417">
    <property type="entry name" value="P-loop_NTPase"/>
</dbReference>
<evidence type="ECO:0000313" key="7">
    <source>
        <dbReference type="Proteomes" id="UP001183176"/>
    </source>
</evidence>
<dbReference type="PANTHER" id="PTHR35372">
    <property type="entry name" value="ATP BINDING PROTEIN-RELATED"/>
    <property type="match status" value="1"/>
</dbReference>